<name>A0A9D9EN18_9SPIR</name>
<organism evidence="2 3">
    <name type="scientific">Candidatus Avitreponema avistercoris</name>
    <dbReference type="NCBI Taxonomy" id="2840705"/>
    <lineage>
        <taxon>Bacteria</taxon>
        <taxon>Pseudomonadati</taxon>
        <taxon>Spirochaetota</taxon>
        <taxon>Spirochaetia</taxon>
        <taxon>Spirochaetales</taxon>
        <taxon>Candidatus Avitreponema</taxon>
    </lineage>
</organism>
<comment type="caution">
    <text evidence="2">The sequence shown here is derived from an EMBL/GenBank/DDBJ whole genome shotgun (WGS) entry which is preliminary data.</text>
</comment>
<dbReference type="AlphaFoldDB" id="A0A9D9EN18"/>
<evidence type="ECO:0000256" key="1">
    <source>
        <dbReference type="SAM" id="SignalP"/>
    </source>
</evidence>
<reference evidence="2" key="2">
    <citation type="journal article" date="2021" name="PeerJ">
        <title>Extensive microbial diversity within the chicken gut microbiome revealed by metagenomics and culture.</title>
        <authorList>
            <person name="Gilroy R."/>
            <person name="Ravi A."/>
            <person name="Getino M."/>
            <person name="Pursley I."/>
            <person name="Horton D.L."/>
            <person name="Alikhan N.F."/>
            <person name="Baker D."/>
            <person name="Gharbi K."/>
            <person name="Hall N."/>
            <person name="Watson M."/>
            <person name="Adriaenssens E.M."/>
            <person name="Foster-Nyarko E."/>
            <person name="Jarju S."/>
            <person name="Secka A."/>
            <person name="Antonio M."/>
            <person name="Oren A."/>
            <person name="Chaudhuri R.R."/>
            <person name="La Ragione R."/>
            <person name="Hildebrand F."/>
            <person name="Pallen M.J."/>
        </authorList>
    </citation>
    <scope>NUCLEOTIDE SEQUENCE</scope>
    <source>
        <strain evidence="2">B3-4054</strain>
    </source>
</reference>
<feature type="chain" id="PRO_5039305051" evidence="1">
    <location>
        <begin position="28"/>
        <end position="395"/>
    </location>
</feature>
<keyword evidence="1" id="KW-0732">Signal</keyword>
<dbReference type="EMBL" id="JADIMS010000086">
    <property type="protein sequence ID" value="MBO8450469.1"/>
    <property type="molecule type" value="Genomic_DNA"/>
</dbReference>
<protein>
    <submittedName>
        <fullName evidence="2">Uncharacterized protein</fullName>
    </submittedName>
</protein>
<reference evidence="2" key="1">
    <citation type="submission" date="2020-10" db="EMBL/GenBank/DDBJ databases">
        <authorList>
            <person name="Gilroy R."/>
        </authorList>
    </citation>
    <scope>NUCLEOTIDE SEQUENCE</scope>
    <source>
        <strain evidence="2">B3-4054</strain>
    </source>
</reference>
<dbReference type="Proteomes" id="UP000823616">
    <property type="component" value="Unassembled WGS sequence"/>
</dbReference>
<sequence>MESFFARKYSLFCLLLALLPAAPFAQAFRMTEFDLDSSIRQNTDGSAYTGAVLKTGGEFSAAGRVNFVFGLEFDTDNLLYIFRGNPETRRPADAFVTRMALEFPVQAGGQQILPAVFLGEYADLSSGDLLLRTLRTRLEKPDFLRSRPFSLFSDETTTTGIGAGAVWRAALLPVTAGGWISWNQEIAAPDFRFHAQTAGAVPGLIWNVFAVFGAGSGEEAESGEQDFTLSAGFSVHAGAENRLSLYMQGKVQPLSLRSPGGIPDRISERLHFLFEPRYTGSLVQMAAAFFLSPVMQPYSVPWLDPAEDSQYAGMNIRFALGNEWENGQSIGVNFTLLSALNGTEVRTEDTAYCLGPFFQFTAGGMLFTLGTTLNLSRISSPLSAGEINLHVEAAL</sequence>
<gene>
    <name evidence="2" type="ORF">IAA96_05115</name>
</gene>
<feature type="signal peptide" evidence="1">
    <location>
        <begin position="1"/>
        <end position="27"/>
    </location>
</feature>
<accession>A0A9D9EN18</accession>
<evidence type="ECO:0000313" key="3">
    <source>
        <dbReference type="Proteomes" id="UP000823616"/>
    </source>
</evidence>
<evidence type="ECO:0000313" key="2">
    <source>
        <dbReference type="EMBL" id="MBO8450469.1"/>
    </source>
</evidence>
<proteinExistence type="predicted"/>